<dbReference type="GO" id="GO:0003887">
    <property type="term" value="F:DNA-directed DNA polymerase activity"/>
    <property type="evidence" value="ECO:0007669"/>
    <property type="project" value="TreeGrafter"/>
</dbReference>
<dbReference type="GO" id="GO:0006271">
    <property type="term" value="P:DNA strand elongation involved in DNA replication"/>
    <property type="evidence" value="ECO:0007669"/>
    <property type="project" value="TreeGrafter"/>
</dbReference>
<keyword evidence="7" id="KW-1185">Reference proteome</keyword>
<keyword evidence="3" id="KW-0235">DNA replication</keyword>
<feature type="compositionally biased region" description="Basic and acidic residues" evidence="5">
    <location>
        <begin position="458"/>
        <end position="471"/>
    </location>
</feature>
<dbReference type="FunFam" id="3.90.1030.20:FF:000002">
    <property type="entry name" value="DNA polymerase delta subunit"/>
    <property type="match status" value="1"/>
</dbReference>
<dbReference type="GO" id="GO:0006297">
    <property type="term" value="P:nucleotide-excision repair, DNA gap filling"/>
    <property type="evidence" value="ECO:0007669"/>
    <property type="project" value="TreeGrafter"/>
</dbReference>
<dbReference type="Gene3D" id="3.90.1030.20">
    <property type="entry name" value="DNA polymerase delta, p66 (Cdc27) subunit, wHTH domain"/>
    <property type="match status" value="1"/>
</dbReference>
<evidence type="ECO:0000256" key="2">
    <source>
        <dbReference type="ARBA" id="ARBA00017589"/>
    </source>
</evidence>
<dbReference type="PANTHER" id="PTHR17598:SF13">
    <property type="entry name" value="DNA POLYMERASE DELTA SUBUNIT 3"/>
    <property type="match status" value="1"/>
</dbReference>
<comment type="subcellular location">
    <subcellularLocation>
        <location evidence="1">Nucleus</location>
    </subcellularLocation>
</comment>
<evidence type="ECO:0000256" key="1">
    <source>
        <dbReference type="ARBA" id="ARBA00004123"/>
    </source>
</evidence>
<name>A0AA88VAF7_9ASTE</name>
<comment type="caution">
    <text evidence="6">The sequence shown here is derived from an EMBL/GenBank/DDBJ whole genome shotgun (WGS) entry which is preliminary data.</text>
</comment>
<evidence type="ECO:0000256" key="3">
    <source>
        <dbReference type="ARBA" id="ARBA00022705"/>
    </source>
</evidence>
<dbReference type="AlphaFoldDB" id="A0AA88VAF7"/>
<dbReference type="Proteomes" id="UP001188597">
    <property type="component" value="Unassembled WGS sequence"/>
</dbReference>
<gene>
    <name evidence="6" type="ORF">RJ639_016770</name>
</gene>
<evidence type="ECO:0000313" key="7">
    <source>
        <dbReference type="Proteomes" id="UP001188597"/>
    </source>
</evidence>
<feature type="compositionally biased region" description="Polar residues" evidence="5">
    <location>
        <begin position="258"/>
        <end position="270"/>
    </location>
</feature>
<sequence length="525" mass="57508">MAEMETLGILDEIQALVCDKLQVVSYKWLSRNFLVSSNAAKRLLQQFTEKHGSELEVVYSVSGWLKNNPSVYHIRLVSRPKLPEAKGEFDDNCSVHVYSVQVCIPKDPAALWNAEFVQAEELFKQPPTVVNCLRDNRFCGVINSFVKRNPEATSVNTAFLQAKSAGAPSSFRNNSAHQTDTIPLPQHKKIQQSSPNINLQSPNVVKDIKSESHVAGARDQGSKPSADKEKDPELPATKKIKGASGTGGSLASMWGRASTKSNPISATTEISDCAPNSVATAEAQIFARERVENESSDDDGENVKFKRASNGEGSRKRRVVFDFSDDEDECKDAVSLASPDPPKSKSFINPQESSKSAVLQKNNLNFVEQNKDDLMVKEETNIESKKLFTKESVVSNDKESGIFSSDKIESCIPQNDAVMKDEVINAAPNSPKRKKVFKTRIDERGREVTEVVWEGDEAEKKPDSSTIKKSDNGSVNTTVNRPSTTKKSPAIGGTAPSNPAGKAGNRKAGNKDPKQGNIMSFFKKV</sequence>
<keyword evidence="4" id="KW-0539">Nucleus</keyword>
<evidence type="ECO:0000256" key="5">
    <source>
        <dbReference type="SAM" id="MobiDB-lite"/>
    </source>
</evidence>
<organism evidence="6 7">
    <name type="scientific">Escallonia herrerae</name>
    <dbReference type="NCBI Taxonomy" id="1293975"/>
    <lineage>
        <taxon>Eukaryota</taxon>
        <taxon>Viridiplantae</taxon>
        <taxon>Streptophyta</taxon>
        <taxon>Embryophyta</taxon>
        <taxon>Tracheophyta</taxon>
        <taxon>Spermatophyta</taxon>
        <taxon>Magnoliopsida</taxon>
        <taxon>eudicotyledons</taxon>
        <taxon>Gunneridae</taxon>
        <taxon>Pentapetalae</taxon>
        <taxon>asterids</taxon>
        <taxon>campanulids</taxon>
        <taxon>Escalloniales</taxon>
        <taxon>Escalloniaceae</taxon>
        <taxon>Escallonia</taxon>
    </lineage>
</organism>
<evidence type="ECO:0000256" key="4">
    <source>
        <dbReference type="ARBA" id="ARBA00023242"/>
    </source>
</evidence>
<feature type="compositionally biased region" description="Polar residues" evidence="5">
    <location>
        <begin position="472"/>
        <end position="487"/>
    </location>
</feature>
<dbReference type="InterPro" id="IPR019038">
    <property type="entry name" value="POLD3"/>
</dbReference>
<reference evidence="6" key="1">
    <citation type="submission" date="2022-12" db="EMBL/GenBank/DDBJ databases">
        <title>Draft genome assemblies for two species of Escallonia (Escalloniales).</title>
        <authorList>
            <person name="Chanderbali A."/>
            <person name="Dervinis C."/>
            <person name="Anghel I."/>
            <person name="Soltis D."/>
            <person name="Soltis P."/>
            <person name="Zapata F."/>
        </authorList>
    </citation>
    <scope>NUCLEOTIDE SEQUENCE</scope>
    <source>
        <strain evidence="6">UCBG64.0493</strain>
        <tissue evidence="6">Leaf</tissue>
    </source>
</reference>
<dbReference type="InterPro" id="IPR041913">
    <property type="entry name" value="POLD3_sf"/>
</dbReference>
<feature type="region of interest" description="Disordered" evidence="5">
    <location>
        <begin position="332"/>
        <end position="356"/>
    </location>
</feature>
<proteinExistence type="predicted"/>
<protein>
    <recommendedName>
        <fullName evidence="2">DNA polymerase delta subunit 3</fullName>
    </recommendedName>
</protein>
<accession>A0AA88VAF7</accession>
<dbReference type="PANTHER" id="PTHR17598">
    <property type="entry name" value="DNA POLYMERASE DELTA SUBUNIT 3"/>
    <property type="match status" value="1"/>
</dbReference>
<feature type="region of interest" description="Disordered" evidence="5">
    <location>
        <begin position="453"/>
        <end position="525"/>
    </location>
</feature>
<dbReference type="EMBL" id="JAVXUP010002178">
    <property type="protein sequence ID" value="KAK3005031.1"/>
    <property type="molecule type" value="Genomic_DNA"/>
</dbReference>
<feature type="region of interest" description="Disordered" evidence="5">
    <location>
        <begin position="212"/>
        <end position="318"/>
    </location>
</feature>
<dbReference type="GO" id="GO:0043625">
    <property type="term" value="C:delta DNA polymerase complex"/>
    <property type="evidence" value="ECO:0007669"/>
    <property type="project" value="InterPro"/>
</dbReference>
<dbReference type="GO" id="GO:1904161">
    <property type="term" value="P:DNA synthesis involved in UV-damage excision repair"/>
    <property type="evidence" value="ECO:0007669"/>
    <property type="project" value="TreeGrafter"/>
</dbReference>
<dbReference type="Pfam" id="PF09507">
    <property type="entry name" value="CDC27"/>
    <property type="match status" value="1"/>
</dbReference>
<evidence type="ECO:0000313" key="6">
    <source>
        <dbReference type="EMBL" id="KAK3005031.1"/>
    </source>
</evidence>
<feature type="compositionally biased region" description="Polar residues" evidence="5">
    <location>
        <begin position="346"/>
        <end position="356"/>
    </location>
</feature>